<dbReference type="CDD" id="cd03224">
    <property type="entry name" value="ABC_TM1139_LivF_branched"/>
    <property type="match status" value="1"/>
</dbReference>
<dbReference type="GO" id="GO:0016887">
    <property type="term" value="F:ATP hydrolysis activity"/>
    <property type="evidence" value="ECO:0007669"/>
    <property type="project" value="InterPro"/>
</dbReference>
<dbReference type="Gene3D" id="3.40.50.300">
    <property type="entry name" value="P-loop containing nucleotide triphosphate hydrolases"/>
    <property type="match status" value="1"/>
</dbReference>
<dbReference type="InterPro" id="IPR003439">
    <property type="entry name" value="ABC_transporter-like_ATP-bd"/>
</dbReference>
<dbReference type="PROSITE" id="PS50893">
    <property type="entry name" value="ABC_TRANSPORTER_2"/>
    <property type="match status" value="1"/>
</dbReference>
<reference evidence="7 8" key="1">
    <citation type="submission" date="2018-06" db="EMBL/GenBank/DDBJ databases">
        <title>Extensive metabolic versatility and redundancy in microbially diverse, dynamic hydrothermal sediments.</title>
        <authorList>
            <person name="Dombrowski N."/>
            <person name="Teske A."/>
            <person name="Baker B.J."/>
        </authorList>
    </citation>
    <scope>NUCLEOTIDE SEQUENCE [LARGE SCALE GENOMIC DNA]</scope>
    <source>
        <strain evidence="7">B36_G15</strain>
    </source>
</reference>
<feature type="domain" description="ABC transporter" evidence="6">
    <location>
        <begin position="2"/>
        <end position="234"/>
    </location>
</feature>
<dbReference type="AlphaFoldDB" id="A0A660SEA3"/>
<comment type="caution">
    <text evidence="7">The sequence shown here is derived from an EMBL/GenBank/DDBJ whole genome shotgun (WGS) entry which is preliminary data.</text>
</comment>
<dbReference type="SUPFAM" id="SSF52540">
    <property type="entry name" value="P-loop containing nucleoside triphosphate hydrolases"/>
    <property type="match status" value="1"/>
</dbReference>
<evidence type="ECO:0000313" key="8">
    <source>
        <dbReference type="Proteomes" id="UP000268469"/>
    </source>
</evidence>
<dbReference type="GO" id="GO:0015658">
    <property type="term" value="F:branched-chain amino acid transmembrane transporter activity"/>
    <property type="evidence" value="ECO:0007669"/>
    <property type="project" value="TreeGrafter"/>
</dbReference>
<keyword evidence="3" id="KW-0547">Nucleotide-binding</keyword>
<dbReference type="GO" id="GO:0005524">
    <property type="term" value="F:ATP binding"/>
    <property type="evidence" value="ECO:0007669"/>
    <property type="project" value="UniProtKB-KW"/>
</dbReference>
<dbReference type="PANTHER" id="PTHR43820">
    <property type="entry name" value="HIGH-AFFINITY BRANCHED-CHAIN AMINO ACID TRANSPORT ATP-BINDING PROTEIN LIVF"/>
    <property type="match status" value="1"/>
</dbReference>
<keyword evidence="5" id="KW-0029">Amino-acid transport</keyword>
<dbReference type="Pfam" id="PF00005">
    <property type="entry name" value="ABC_tran"/>
    <property type="match status" value="1"/>
</dbReference>
<evidence type="ECO:0000256" key="1">
    <source>
        <dbReference type="ARBA" id="ARBA00005417"/>
    </source>
</evidence>
<dbReference type="EMBL" id="QNBE01000113">
    <property type="protein sequence ID" value="RKX69007.1"/>
    <property type="molecule type" value="Genomic_DNA"/>
</dbReference>
<dbReference type="InterPro" id="IPR003593">
    <property type="entry name" value="AAA+_ATPase"/>
</dbReference>
<gene>
    <name evidence="7" type="primary">livF</name>
    <name evidence="7" type="ORF">DRP53_09480</name>
</gene>
<keyword evidence="4 7" id="KW-0067">ATP-binding</keyword>
<evidence type="ECO:0000259" key="6">
    <source>
        <dbReference type="PROSITE" id="PS50893"/>
    </source>
</evidence>
<evidence type="ECO:0000256" key="2">
    <source>
        <dbReference type="ARBA" id="ARBA00022448"/>
    </source>
</evidence>
<accession>A0A660SEA3</accession>
<evidence type="ECO:0000256" key="5">
    <source>
        <dbReference type="ARBA" id="ARBA00022970"/>
    </source>
</evidence>
<comment type="similarity">
    <text evidence="1">Belongs to the ABC transporter superfamily.</text>
</comment>
<dbReference type="PROSITE" id="PS00211">
    <property type="entry name" value="ABC_TRANSPORTER_1"/>
    <property type="match status" value="1"/>
</dbReference>
<dbReference type="GO" id="GO:0015807">
    <property type="term" value="P:L-amino acid transport"/>
    <property type="evidence" value="ECO:0007669"/>
    <property type="project" value="TreeGrafter"/>
</dbReference>
<sequence length="234" mass="25291">MLRLDRVSAGYGKMVAIKEVSLEVGQGTITALIGPNGAGKSTTVGTIMGLVTLQSGSIQFEGEDITLLSPEEIVELGIALVPEGRRLFGDMTVLENLLVGATTERAKGRRDQTLAEVLELFPVLKERKDQLARTLSGGEQQMLAIGRGLMARPKLLLLDEPSLGLAPILVDQVLTTIERIREEGVSLLVVEQNVERILRIADYGYVLENGRIVQSGSDLLSRDSIRKAYLGIVG</sequence>
<evidence type="ECO:0000256" key="3">
    <source>
        <dbReference type="ARBA" id="ARBA00022741"/>
    </source>
</evidence>
<dbReference type="InterPro" id="IPR017871">
    <property type="entry name" value="ABC_transporter-like_CS"/>
</dbReference>
<dbReference type="InterPro" id="IPR027417">
    <property type="entry name" value="P-loop_NTPase"/>
</dbReference>
<protein>
    <submittedName>
        <fullName evidence="7">Branched-chain amino acid ABC transporter ATP-binding protein</fullName>
    </submittedName>
</protein>
<dbReference type="InterPro" id="IPR052156">
    <property type="entry name" value="BCAA_Transport_ATP-bd_LivF"/>
</dbReference>
<keyword evidence="2" id="KW-0813">Transport</keyword>
<evidence type="ECO:0000256" key="4">
    <source>
        <dbReference type="ARBA" id="ARBA00022840"/>
    </source>
</evidence>
<evidence type="ECO:0000313" key="7">
    <source>
        <dbReference type="EMBL" id="RKX69007.1"/>
    </source>
</evidence>
<organism evidence="7 8">
    <name type="scientific">candidate division WOR-3 bacterium</name>
    <dbReference type="NCBI Taxonomy" id="2052148"/>
    <lineage>
        <taxon>Bacteria</taxon>
        <taxon>Bacteria division WOR-3</taxon>
    </lineage>
</organism>
<proteinExistence type="inferred from homology"/>
<dbReference type="SMART" id="SM00382">
    <property type="entry name" value="AAA"/>
    <property type="match status" value="1"/>
</dbReference>
<dbReference type="PANTHER" id="PTHR43820:SF4">
    <property type="entry name" value="HIGH-AFFINITY BRANCHED-CHAIN AMINO ACID TRANSPORT ATP-BINDING PROTEIN LIVF"/>
    <property type="match status" value="1"/>
</dbReference>
<name>A0A660SEA3_UNCW3</name>
<dbReference type="Proteomes" id="UP000268469">
    <property type="component" value="Unassembled WGS sequence"/>
</dbReference>